<gene>
    <name evidence="1" type="ORF">EZJ43_12210</name>
</gene>
<keyword evidence="1" id="KW-0328">Glycosyltransferase</keyword>
<accession>A0A4R5MK44</accession>
<protein>
    <submittedName>
        <fullName evidence="1">Phosphoribosyltransferase</fullName>
    </submittedName>
</protein>
<name>A0A4R5MK44_9SPHI</name>
<dbReference type="InterPro" id="IPR000836">
    <property type="entry name" value="PRTase_dom"/>
</dbReference>
<evidence type="ECO:0000313" key="1">
    <source>
        <dbReference type="EMBL" id="TDG35776.1"/>
    </source>
</evidence>
<dbReference type="CDD" id="cd06223">
    <property type="entry name" value="PRTases_typeI"/>
    <property type="match status" value="1"/>
</dbReference>
<comment type="caution">
    <text evidence="1">The sequence shown here is derived from an EMBL/GenBank/DDBJ whole genome shotgun (WGS) entry which is preliminary data.</text>
</comment>
<dbReference type="EMBL" id="SJCY01000008">
    <property type="protein sequence ID" value="TDG35776.1"/>
    <property type="molecule type" value="Genomic_DNA"/>
</dbReference>
<dbReference type="InterPro" id="IPR029057">
    <property type="entry name" value="PRTase-like"/>
</dbReference>
<keyword evidence="2" id="KW-1185">Reference proteome</keyword>
<sequence length="214" mass="24171">MTQLNYSPSIRKFRIEETLTVNTVECRCFAVHDYYPTNRYNDVDENVWNVRRLTWDFKDGKNTTQISTVISAALIEKNISFFNTILVVIPASTPEKTNTRFSRFCQQVCATTSIANGFTAITTEPHEATKGTSGGNKIKDFTFNNAIYKGKDVILFDDVKTSGTSFRQVAGELLRTGALSVKGVFLSKTVPFENNFIELEAPDADLDDENFWLF</sequence>
<proteinExistence type="predicted"/>
<evidence type="ECO:0000313" key="2">
    <source>
        <dbReference type="Proteomes" id="UP000295668"/>
    </source>
</evidence>
<dbReference type="Proteomes" id="UP000295668">
    <property type="component" value="Unassembled WGS sequence"/>
</dbReference>
<keyword evidence="1" id="KW-0808">Transferase</keyword>
<dbReference type="GO" id="GO:0016757">
    <property type="term" value="F:glycosyltransferase activity"/>
    <property type="evidence" value="ECO:0007669"/>
    <property type="project" value="UniProtKB-KW"/>
</dbReference>
<organism evidence="1 2">
    <name type="scientific">Pedobacter changchengzhani</name>
    <dbReference type="NCBI Taxonomy" id="2529274"/>
    <lineage>
        <taxon>Bacteria</taxon>
        <taxon>Pseudomonadati</taxon>
        <taxon>Bacteroidota</taxon>
        <taxon>Sphingobacteriia</taxon>
        <taxon>Sphingobacteriales</taxon>
        <taxon>Sphingobacteriaceae</taxon>
        <taxon>Pedobacter</taxon>
    </lineage>
</organism>
<dbReference type="RefSeq" id="WP_133262998.1">
    <property type="nucleotide sequence ID" value="NZ_SJCY01000008.1"/>
</dbReference>
<dbReference type="AlphaFoldDB" id="A0A4R5MK44"/>
<dbReference type="OrthoDB" id="1071266at2"/>
<dbReference type="Gene3D" id="3.40.50.2020">
    <property type="match status" value="1"/>
</dbReference>
<reference evidence="1 2" key="1">
    <citation type="submission" date="2019-02" db="EMBL/GenBank/DDBJ databases">
        <title>Pedobacter sp. nov., a novel speices isolated from soil of pinguins habitat in Antarcitica.</title>
        <authorList>
            <person name="He R.-H."/>
        </authorList>
    </citation>
    <scope>NUCLEOTIDE SEQUENCE [LARGE SCALE GENOMIC DNA]</scope>
    <source>
        <strain evidence="1 2">E01020</strain>
    </source>
</reference>
<dbReference type="SUPFAM" id="SSF53271">
    <property type="entry name" value="PRTase-like"/>
    <property type="match status" value="1"/>
</dbReference>